<reference evidence="1 2" key="1">
    <citation type="submission" date="2019-05" db="EMBL/GenBank/DDBJ databases">
        <title>Another draft genome of Portunus trituberculatus and its Hox gene families provides insights of decapod evolution.</title>
        <authorList>
            <person name="Jeong J.-H."/>
            <person name="Song I."/>
            <person name="Kim S."/>
            <person name="Choi T."/>
            <person name="Kim D."/>
            <person name="Ryu S."/>
            <person name="Kim W."/>
        </authorList>
    </citation>
    <scope>NUCLEOTIDE SEQUENCE [LARGE SCALE GENOMIC DNA]</scope>
    <source>
        <tissue evidence="1">Muscle</tissue>
    </source>
</reference>
<organism evidence="1 2">
    <name type="scientific">Portunus trituberculatus</name>
    <name type="common">Swimming crab</name>
    <name type="synonym">Neptunus trituberculatus</name>
    <dbReference type="NCBI Taxonomy" id="210409"/>
    <lineage>
        <taxon>Eukaryota</taxon>
        <taxon>Metazoa</taxon>
        <taxon>Ecdysozoa</taxon>
        <taxon>Arthropoda</taxon>
        <taxon>Crustacea</taxon>
        <taxon>Multicrustacea</taxon>
        <taxon>Malacostraca</taxon>
        <taxon>Eumalacostraca</taxon>
        <taxon>Eucarida</taxon>
        <taxon>Decapoda</taxon>
        <taxon>Pleocyemata</taxon>
        <taxon>Brachyura</taxon>
        <taxon>Eubrachyura</taxon>
        <taxon>Portunoidea</taxon>
        <taxon>Portunidae</taxon>
        <taxon>Portuninae</taxon>
        <taxon>Portunus</taxon>
    </lineage>
</organism>
<name>A0A5B7H034_PORTR</name>
<keyword evidence="2" id="KW-1185">Reference proteome</keyword>
<accession>A0A5B7H034</accession>
<sequence>MCTSVISFSRGLSRLGVLCGLQSPRLHHKLLI</sequence>
<comment type="caution">
    <text evidence="1">The sequence shown here is derived from an EMBL/GenBank/DDBJ whole genome shotgun (WGS) entry which is preliminary data.</text>
</comment>
<dbReference type="EMBL" id="VSRR010019799">
    <property type="protein sequence ID" value="MPC62538.1"/>
    <property type="molecule type" value="Genomic_DNA"/>
</dbReference>
<evidence type="ECO:0000313" key="2">
    <source>
        <dbReference type="Proteomes" id="UP000324222"/>
    </source>
</evidence>
<protein>
    <submittedName>
        <fullName evidence="1">Uncharacterized protein</fullName>
    </submittedName>
</protein>
<dbReference type="AlphaFoldDB" id="A0A5B7H034"/>
<evidence type="ECO:0000313" key="1">
    <source>
        <dbReference type="EMBL" id="MPC62538.1"/>
    </source>
</evidence>
<dbReference type="Proteomes" id="UP000324222">
    <property type="component" value="Unassembled WGS sequence"/>
</dbReference>
<proteinExistence type="predicted"/>
<gene>
    <name evidence="1" type="ORF">E2C01_056624</name>
</gene>